<feature type="compositionally biased region" description="Low complexity" evidence="5">
    <location>
        <begin position="426"/>
        <end position="435"/>
    </location>
</feature>
<dbReference type="Pfam" id="PF00578">
    <property type="entry name" value="AhpC-TSA"/>
    <property type="match status" value="1"/>
</dbReference>
<organism evidence="8 9">
    <name type="scientific">Novipirellula galeiformis</name>
    <dbReference type="NCBI Taxonomy" id="2528004"/>
    <lineage>
        <taxon>Bacteria</taxon>
        <taxon>Pseudomonadati</taxon>
        <taxon>Planctomycetota</taxon>
        <taxon>Planctomycetia</taxon>
        <taxon>Pirellulales</taxon>
        <taxon>Pirellulaceae</taxon>
        <taxon>Novipirellula</taxon>
    </lineage>
</organism>
<dbReference type="OrthoDB" id="9802923at2"/>
<evidence type="ECO:0000256" key="5">
    <source>
        <dbReference type="SAM" id="MobiDB-lite"/>
    </source>
</evidence>
<evidence type="ECO:0000256" key="1">
    <source>
        <dbReference type="ARBA" id="ARBA00004196"/>
    </source>
</evidence>
<dbReference type="CDD" id="cd02966">
    <property type="entry name" value="TlpA_like_family"/>
    <property type="match status" value="1"/>
</dbReference>
<dbReference type="GO" id="GO:0016491">
    <property type="term" value="F:oxidoreductase activity"/>
    <property type="evidence" value="ECO:0007669"/>
    <property type="project" value="InterPro"/>
</dbReference>
<dbReference type="Proteomes" id="UP000316304">
    <property type="component" value="Unassembled WGS sequence"/>
</dbReference>
<protein>
    <submittedName>
        <fullName evidence="8">Thiol-disulfide oxidoreductase</fullName>
    </submittedName>
</protein>
<keyword evidence="9" id="KW-1185">Reference proteome</keyword>
<dbReference type="EMBL" id="SJPT01000009">
    <property type="protein sequence ID" value="TWU20111.1"/>
    <property type="molecule type" value="Genomic_DNA"/>
</dbReference>
<dbReference type="InterPro" id="IPR013766">
    <property type="entry name" value="Thioredoxin_domain"/>
</dbReference>
<accession>A0A5C6C9H8</accession>
<evidence type="ECO:0000256" key="3">
    <source>
        <dbReference type="ARBA" id="ARBA00023157"/>
    </source>
</evidence>
<evidence type="ECO:0000313" key="9">
    <source>
        <dbReference type="Proteomes" id="UP000316304"/>
    </source>
</evidence>
<dbReference type="InterPro" id="IPR000866">
    <property type="entry name" value="AhpC/TSA"/>
</dbReference>
<dbReference type="GO" id="GO:0016209">
    <property type="term" value="F:antioxidant activity"/>
    <property type="evidence" value="ECO:0007669"/>
    <property type="project" value="InterPro"/>
</dbReference>
<dbReference type="InterPro" id="IPR050553">
    <property type="entry name" value="Thioredoxin_ResA/DsbE_sf"/>
</dbReference>
<feature type="compositionally biased region" description="Basic and acidic residues" evidence="5">
    <location>
        <begin position="436"/>
        <end position="449"/>
    </location>
</feature>
<dbReference type="RefSeq" id="WP_146596649.1">
    <property type="nucleotide sequence ID" value="NZ_SJPT01000009.1"/>
</dbReference>
<dbReference type="SUPFAM" id="SSF52833">
    <property type="entry name" value="Thioredoxin-like"/>
    <property type="match status" value="1"/>
</dbReference>
<reference evidence="8 9" key="1">
    <citation type="submission" date="2019-02" db="EMBL/GenBank/DDBJ databases">
        <title>Deep-cultivation of Planctomycetes and their phenomic and genomic characterization uncovers novel biology.</title>
        <authorList>
            <person name="Wiegand S."/>
            <person name="Jogler M."/>
            <person name="Boedeker C."/>
            <person name="Pinto D."/>
            <person name="Vollmers J."/>
            <person name="Rivas-Marin E."/>
            <person name="Kohn T."/>
            <person name="Peeters S.H."/>
            <person name="Heuer A."/>
            <person name="Rast P."/>
            <person name="Oberbeckmann S."/>
            <person name="Bunk B."/>
            <person name="Jeske O."/>
            <person name="Meyerdierks A."/>
            <person name="Storesund J.E."/>
            <person name="Kallscheuer N."/>
            <person name="Luecker S."/>
            <person name="Lage O.M."/>
            <person name="Pohl T."/>
            <person name="Merkel B.J."/>
            <person name="Hornburger P."/>
            <person name="Mueller R.-W."/>
            <person name="Bruemmer F."/>
            <person name="Labrenz M."/>
            <person name="Spormann A.M."/>
            <person name="Op Den Camp H."/>
            <person name="Overmann J."/>
            <person name="Amann R."/>
            <person name="Jetten M.S.M."/>
            <person name="Mascher T."/>
            <person name="Medema M.H."/>
            <person name="Devos D.P."/>
            <person name="Kaster A.-K."/>
            <person name="Ovreas L."/>
            <person name="Rohde M."/>
            <person name="Galperin M.Y."/>
            <person name="Jogler C."/>
        </authorList>
    </citation>
    <scope>NUCLEOTIDE SEQUENCE [LARGE SCALE GENOMIC DNA]</scope>
    <source>
        <strain evidence="8 9">Pla52o</strain>
    </source>
</reference>
<feature type="region of interest" description="Disordered" evidence="5">
    <location>
        <begin position="26"/>
        <end position="80"/>
    </location>
</feature>
<evidence type="ECO:0000256" key="4">
    <source>
        <dbReference type="ARBA" id="ARBA00023284"/>
    </source>
</evidence>
<feature type="signal peptide" evidence="6">
    <location>
        <begin position="1"/>
        <end position="25"/>
    </location>
</feature>
<comment type="caution">
    <text evidence="8">The sequence shown here is derived from an EMBL/GenBank/DDBJ whole genome shotgun (WGS) entry which is preliminary data.</text>
</comment>
<keyword evidence="2" id="KW-0201">Cytochrome c-type biogenesis</keyword>
<feature type="compositionally biased region" description="Polar residues" evidence="5">
    <location>
        <begin position="26"/>
        <end position="39"/>
    </location>
</feature>
<gene>
    <name evidence="8" type="ORF">Pla52o_46250</name>
</gene>
<proteinExistence type="predicted"/>
<evidence type="ECO:0000256" key="6">
    <source>
        <dbReference type="SAM" id="SignalP"/>
    </source>
</evidence>
<feature type="compositionally biased region" description="Basic and acidic residues" evidence="5">
    <location>
        <begin position="52"/>
        <end position="74"/>
    </location>
</feature>
<dbReference type="GO" id="GO:0030313">
    <property type="term" value="C:cell envelope"/>
    <property type="evidence" value="ECO:0007669"/>
    <property type="project" value="UniProtKB-SubCell"/>
</dbReference>
<dbReference type="PANTHER" id="PTHR42852">
    <property type="entry name" value="THIOL:DISULFIDE INTERCHANGE PROTEIN DSBE"/>
    <property type="match status" value="1"/>
</dbReference>
<comment type="subcellular location">
    <subcellularLocation>
        <location evidence="1">Cell envelope</location>
    </subcellularLocation>
</comment>
<sequence length="449" mass="49176" precursor="true">MKRFIFRAVAVSLAIPVAITSPLWAQSAQPTGGSTNPQITKVEASRQGDGQPEQKNEAEKNSEAEKDATTREEAEQAIEPLTIGSVAPELDIMHWIHDGDGAFDPVSKFENNKVYVVEFWATWCGPCIAAMPHIVALQKEYADRDVQIISVSSEPMATIEAFLKREVPGAKEGDDAPQTYQELTSSYCLTTDPDRSTSKSYMEASGQNGIPCAFLVGKSGKIEWIGHPMSIDEPLAKVVNDDWDRDAFAEKFKEDQHADMVFQAFVKAMRSKETDKALQILDDYIATGKLAPRVSQMQMVKLQVLAGEESRSDELKAYVASLLKDESLGFEAINRLAWTIARYAEAGKITDKDTVRAALKKTQAIVDDTGASKPFVMDTIAHLQQALGDRAAAIATQTAAVELAEEGRKDRLQRYLDELLEAQEAAAQEAAANDAAEAKDKAEGKDQSE</sequence>
<dbReference type="GO" id="GO:0017004">
    <property type="term" value="P:cytochrome complex assembly"/>
    <property type="evidence" value="ECO:0007669"/>
    <property type="project" value="UniProtKB-KW"/>
</dbReference>
<keyword evidence="3" id="KW-1015">Disulfide bond</keyword>
<name>A0A5C6C9H8_9BACT</name>
<feature type="region of interest" description="Disordered" evidence="5">
    <location>
        <begin position="426"/>
        <end position="449"/>
    </location>
</feature>
<dbReference type="AlphaFoldDB" id="A0A5C6C9H8"/>
<evidence type="ECO:0000256" key="2">
    <source>
        <dbReference type="ARBA" id="ARBA00022748"/>
    </source>
</evidence>
<keyword evidence="6" id="KW-0732">Signal</keyword>
<dbReference type="PANTHER" id="PTHR42852:SF6">
    <property type="entry name" value="THIOL:DISULFIDE INTERCHANGE PROTEIN DSBE"/>
    <property type="match status" value="1"/>
</dbReference>
<dbReference type="InterPro" id="IPR036249">
    <property type="entry name" value="Thioredoxin-like_sf"/>
</dbReference>
<feature type="domain" description="Thioredoxin" evidence="7">
    <location>
        <begin position="81"/>
        <end position="253"/>
    </location>
</feature>
<dbReference type="Gene3D" id="3.40.30.10">
    <property type="entry name" value="Glutaredoxin"/>
    <property type="match status" value="1"/>
</dbReference>
<evidence type="ECO:0000259" key="7">
    <source>
        <dbReference type="PROSITE" id="PS51352"/>
    </source>
</evidence>
<evidence type="ECO:0000313" key="8">
    <source>
        <dbReference type="EMBL" id="TWU20111.1"/>
    </source>
</evidence>
<keyword evidence="4" id="KW-0676">Redox-active center</keyword>
<dbReference type="PROSITE" id="PS51352">
    <property type="entry name" value="THIOREDOXIN_2"/>
    <property type="match status" value="1"/>
</dbReference>
<feature type="chain" id="PRO_5023020469" evidence="6">
    <location>
        <begin position="26"/>
        <end position="449"/>
    </location>
</feature>